<dbReference type="AlphaFoldDB" id="A0A9D4M6S6"/>
<accession>A0A9D4M6S6</accession>
<reference evidence="2" key="1">
    <citation type="journal article" date="2019" name="bioRxiv">
        <title>The Genome of the Zebra Mussel, Dreissena polymorpha: A Resource for Invasive Species Research.</title>
        <authorList>
            <person name="McCartney M.A."/>
            <person name="Auch B."/>
            <person name="Kono T."/>
            <person name="Mallez S."/>
            <person name="Zhang Y."/>
            <person name="Obille A."/>
            <person name="Becker A."/>
            <person name="Abrahante J.E."/>
            <person name="Garbe J."/>
            <person name="Badalamenti J.P."/>
            <person name="Herman A."/>
            <person name="Mangelson H."/>
            <person name="Liachko I."/>
            <person name="Sullivan S."/>
            <person name="Sone E.D."/>
            <person name="Koren S."/>
            <person name="Silverstein K.A.T."/>
            <person name="Beckman K.B."/>
            <person name="Gohl D.M."/>
        </authorList>
    </citation>
    <scope>NUCLEOTIDE SEQUENCE</scope>
    <source>
        <strain evidence="2">Duluth1</strain>
        <tissue evidence="2">Whole animal</tissue>
    </source>
</reference>
<name>A0A9D4M6S6_DREPO</name>
<gene>
    <name evidence="2" type="ORF">DPMN_034035</name>
</gene>
<keyword evidence="3" id="KW-1185">Reference proteome</keyword>
<dbReference type="EMBL" id="JAIWYP010000002">
    <property type="protein sequence ID" value="KAH3870844.1"/>
    <property type="molecule type" value="Genomic_DNA"/>
</dbReference>
<feature type="chain" id="PRO_5039357937" evidence="1">
    <location>
        <begin position="18"/>
        <end position="89"/>
    </location>
</feature>
<comment type="caution">
    <text evidence="2">The sequence shown here is derived from an EMBL/GenBank/DDBJ whole genome shotgun (WGS) entry which is preliminary data.</text>
</comment>
<keyword evidence="1" id="KW-0732">Signal</keyword>
<sequence>MISVILYPLLAFYTTTSTDNNVRFLVYNNGSEIALVLAYCSRARLELLGDADSCLDCFVFENNCKKDKLQFPMVSYPESSTTNGSSPPS</sequence>
<evidence type="ECO:0000313" key="3">
    <source>
        <dbReference type="Proteomes" id="UP000828390"/>
    </source>
</evidence>
<evidence type="ECO:0000256" key="1">
    <source>
        <dbReference type="SAM" id="SignalP"/>
    </source>
</evidence>
<reference evidence="2" key="2">
    <citation type="submission" date="2020-11" db="EMBL/GenBank/DDBJ databases">
        <authorList>
            <person name="McCartney M.A."/>
            <person name="Auch B."/>
            <person name="Kono T."/>
            <person name="Mallez S."/>
            <person name="Becker A."/>
            <person name="Gohl D.M."/>
            <person name="Silverstein K.A.T."/>
            <person name="Koren S."/>
            <person name="Bechman K.B."/>
            <person name="Herman A."/>
            <person name="Abrahante J.E."/>
            <person name="Garbe J."/>
        </authorList>
    </citation>
    <scope>NUCLEOTIDE SEQUENCE</scope>
    <source>
        <strain evidence="2">Duluth1</strain>
        <tissue evidence="2">Whole animal</tissue>
    </source>
</reference>
<evidence type="ECO:0000313" key="2">
    <source>
        <dbReference type="EMBL" id="KAH3870844.1"/>
    </source>
</evidence>
<feature type="signal peptide" evidence="1">
    <location>
        <begin position="1"/>
        <end position="17"/>
    </location>
</feature>
<protein>
    <submittedName>
        <fullName evidence="2">Uncharacterized protein</fullName>
    </submittedName>
</protein>
<proteinExistence type="predicted"/>
<organism evidence="2 3">
    <name type="scientific">Dreissena polymorpha</name>
    <name type="common">Zebra mussel</name>
    <name type="synonym">Mytilus polymorpha</name>
    <dbReference type="NCBI Taxonomy" id="45954"/>
    <lineage>
        <taxon>Eukaryota</taxon>
        <taxon>Metazoa</taxon>
        <taxon>Spiralia</taxon>
        <taxon>Lophotrochozoa</taxon>
        <taxon>Mollusca</taxon>
        <taxon>Bivalvia</taxon>
        <taxon>Autobranchia</taxon>
        <taxon>Heteroconchia</taxon>
        <taxon>Euheterodonta</taxon>
        <taxon>Imparidentia</taxon>
        <taxon>Neoheterodontei</taxon>
        <taxon>Myida</taxon>
        <taxon>Dreissenoidea</taxon>
        <taxon>Dreissenidae</taxon>
        <taxon>Dreissena</taxon>
    </lineage>
</organism>
<dbReference type="Proteomes" id="UP000828390">
    <property type="component" value="Unassembled WGS sequence"/>
</dbReference>